<dbReference type="EMBL" id="FWDO01000007">
    <property type="protein sequence ID" value="SLM19787.1"/>
    <property type="molecule type" value="Genomic_DNA"/>
</dbReference>
<dbReference type="InterPro" id="IPR011055">
    <property type="entry name" value="Dup_hybrid_motif"/>
</dbReference>
<dbReference type="Gene3D" id="2.70.70.10">
    <property type="entry name" value="Glucose Permease (Domain IIA)"/>
    <property type="match status" value="1"/>
</dbReference>
<evidence type="ECO:0000313" key="2">
    <source>
        <dbReference type="EMBL" id="SLM19787.1"/>
    </source>
</evidence>
<protein>
    <recommendedName>
        <fullName evidence="1">M23ase beta-sheet core domain-containing protein</fullName>
    </recommendedName>
</protein>
<sequence>MNTLRSRYESIFDSLYTSLKDYTPSVPPEWLEKDAGYWRGDVTLPGLFTLPRAEDLDYSHTFALDIFLKNVEYLPGNVQRGPMIHSLSDGIVVAAEGGWIGFPRTSQSLSFIEGGISPKSGNGVIVYSPDEQRYYLYFHLYNVLVEKGQIIRRGQALGYGGNTGINARKKGGGDHLHLEIFDARNGNSFRNTQIIALLRESSRKRPAVSSE</sequence>
<dbReference type="InterPro" id="IPR050570">
    <property type="entry name" value="Cell_wall_metabolism_enzyme"/>
</dbReference>
<dbReference type="SUPFAM" id="SSF51261">
    <property type="entry name" value="Duplicated hybrid motif"/>
    <property type="match status" value="1"/>
</dbReference>
<dbReference type="PANTHER" id="PTHR21666:SF270">
    <property type="entry name" value="MUREIN HYDROLASE ACTIVATOR ENVC"/>
    <property type="match status" value="1"/>
</dbReference>
<reference evidence="2" key="1">
    <citation type="submission" date="2017-02" db="EMBL/GenBank/DDBJ databases">
        <authorList>
            <person name="Regsiter A."/>
            <person name="William W."/>
        </authorList>
    </citation>
    <scope>NUCLEOTIDE SEQUENCE</scope>
    <source>
        <strain evidence="2">BdmA 4</strain>
    </source>
</reference>
<dbReference type="Pfam" id="PF01551">
    <property type="entry name" value="Peptidase_M23"/>
    <property type="match status" value="1"/>
</dbReference>
<proteinExistence type="predicted"/>
<feature type="domain" description="M23ase beta-sheet core" evidence="1">
    <location>
        <begin position="91"/>
        <end position="182"/>
    </location>
</feature>
<accession>A0A3P3XU06</accession>
<dbReference type="InterPro" id="IPR016047">
    <property type="entry name" value="M23ase_b-sheet_dom"/>
</dbReference>
<name>A0A3P3XU06_9SPIR</name>
<dbReference type="PANTHER" id="PTHR21666">
    <property type="entry name" value="PEPTIDASE-RELATED"/>
    <property type="match status" value="1"/>
</dbReference>
<dbReference type="CDD" id="cd12797">
    <property type="entry name" value="M23_peptidase"/>
    <property type="match status" value="1"/>
</dbReference>
<dbReference type="GO" id="GO:0004222">
    <property type="term" value="F:metalloendopeptidase activity"/>
    <property type="evidence" value="ECO:0007669"/>
    <property type="project" value="TreeGrafter"/>
</dbReference>
<organism evidence="2">
    <name type="scientific">uncultured spirochete</name>
    <dbReference type="NCBI Taxonomy" id="156406"/>
    <lineage>
        <taxon>Bacteria</taxon>
        <taxon>Pseudomonadati</taxon>
        <taxon>Spirochaetota</taxon>
        <taxon>Spirochaetia</taxon>
        <taxon>Spirochaetales</taxon>
        <taxon>environmental samples</taxon>
    </lineage>
</organism>
<evidence type="ECO:0000259" key="1">
    <source>
        <dbReference type="Pfam" id="PF01551"/>
    </source>
</evidence>
<dbReference type="AlphaFoldDB" id="A0A3P3XU06"/>
<gene>
    <name evidence="2" type="ORF">SPIRO4BDMA_70209</name>
</gene>